<dbReference type="GO" id="GO:0003950">
    <property type="term" value="F:NAD+ poly-ADP-ribosyltransferase activity"/>
    <property type="evidence" value="ECO:0007669"/>
    <property type="project" value="TreeGrafter"/>
</dbReference>
<keyword evidence="8 11" id="KW-0862">Zinc</keyword>
<dbReference type="PROSITE" id="PS50918">
    <property type="entry name" value="WWE"/>
    <property type="match status" value="1"/>
</dbReference>
<dbReference type="PANTHER" id="PTHR45740">
    <property type="entry name" value="POLY [ADP-RIBOSE] POLYMERASE"/>
    <property type="match status" value="1"/>
</dbReference>
<dbReference type="InterPro" id="IPR057602">
    <property type="entry name" value="Zfn-CCCH_PARP12"/>
</dbReference>
<keyword evidence="7 11" id="KW-0863">Zinc-finger</keyword>
<dbReference type="SMART" id="SM00356">
    <property type="entry name" value="ZnF_C3H1"/>
    <property type="match status" value="3"/>
</dbReference>
<evidence type="ECO:0000256" key="9">
    <source>
        <dbReference type="ARBA" id="ARBA00023242"/>
    </source>
</evidence>
<evidence type="ECO:0000256" key="10">
    <source>
        <dbReference type="ARBA" id="ARBA00024347"/>
    </source>
</evidence>
<evidence type="ECO:0000256" key="6">
    <source>
        <dbReference type="ARBA" id="ARBA00022737"/>
    </source>
</evidence>
<evidence type="ECO:0000256" key="3">
    <source>
        <dbReference type="ARBA" id="ARBA00022490"/>
    </source>
</evidence>
<keyword evidence="15" id="KW-1185">Reference proteome</keyword>
<dbReference type="SUPFAM" id="SSF117839">
    <property type="entry name" value="WWE domain"/>
    <property type="match status" value="1"/>
</dbReference>
<feature type="zinc finger region" description="C3H1-type" evidence="11">
    <location>
        <begin position="170"/>
        <end position="192"/>
    </location>
</feature>
<dbReference type="PANTHER" id="PTHR45740:SF6">
    <property type="entry name" value="PROTEIN MONO-ADP-RIBOSYLTRANSFERASE PARP12"/>
    <property type="match status" value="1"/>
</dbReference>
<evidence type="ECO:0008006" key="16">
    <source>
        <dbReference type="Google" id="ProtNLM"/>
    </source>
</evidence>
<evidence type="ECO:0000256" key="7">
    <source>
        <dbReference type="ARBA" id="ARBA00022771"/>
    </source>
</evidence>
<reference evidence="14" key="1">
    <citation type="thesis" date="2021" institute="BYU ScholarsArchive" country="Provo, UT, USA">
        <title>Applications of and Algorithms for Genome Assembly and Genomic Analyses with an Emphasis on Marine Teleosts.</title>
        <authorList>
            <person name="Pickett B.D."/>
        </authorList>
    </citation>
    <scope>NUCLEOTIDE SEQUENCE</scope>
    <source>
        <strain evidence="14">HI-2016</strain>
    </source>
</reference>
<keyword evidence="3" id="KW-0963">Cytoplasm</keyword>
<protein>
    <recommendedName>
        <fullName evidence="16">Poly [ADP-ribose] polymerase 12</fullName>
    </recommendedName>
</protein>
<gene>
    <name evidence="14" type="ORF">JZ751_006266</name>
</gene>
<accession>A0A8T2N4J3</accession>
<dbReference type="PROSITE" id="PS50103">
    <property type="entry name" value="ZF_C3H1"/>
    <property type="match status" value="3"/>
</dbReference>
<dbReference type="InterPro" id="IPR037197">
    <property type="entry name" value="WWE_dom_sf"/>
</dbReference>
<sequence length="491" mass="57216">MCEIGRHFVTRELCRNQGILGYEELYKKIGKKFKNADRLLSDVLTKNNMFVIISGKEKREASVIAKTSLRLCQNRPGNCDGCGDLHLCRYFVCGNCKYRNKCKNIHDLDTDYNTEVLRKVELHNLEQDELFHLLLQNDPYLLPEICKHYNRGSGDYGCCRFKEGCTNLHICLDFVLGSCEFGPACKRAHAFNLTATKILRGRGFSRGSKETLLKIYRNQHLITSSAGLTEPSDMSEVNGDEICLFHLRNQCTFGENCFRVHFHLPYKWQVLDRDGSTWKYLPNTEDIEKAYCNPENNRSLGPCPVDFRTMRCGSAKVRRLSTISSVSKPPDFILTTDWLWYRKDDQGQWTEYKHEASGQGTDSVTSQCLEKVYQEDVDGDTEFRVGDHRYILRFKDMVEYSVTFKTEREVRRRPRFLSSQEVKEKVERYFFFFLLPAVYVFWSLRRLQNLLMITTPGTAMRNPCLTSKTWLHDCIFSPNFAEIPNSYQLLR</sequence>
<dbReference type="Proteomes" id="UP000824540">
    <property type="component" value="Unassembled WGS sequence"/>
</dbReference>
<evidence type="ECO:0000256" key="1">
    <source>
        <dbReference type="ARBA" id="ARBA00004123"/>
    </source>
</evidence>
<dbReference type="GO" id="GO:0005634">
    <property type="term" value="C:nucleus"/>
    <property type="evidence" value="ECO:0007669"/>
    <property type="project" value="UniProtKB-SubCell"/>
</dbReference>
<keyword evidence="6" id="KW-0677">Repeat</keyword>
<feature type="zinc finger region" description="C3H1-type" evidence="11">
    <location>
        <begin position="87"/>
        <end position="109"/>
    </location>
</feature>
<dbReference type="OrthoDB" id="6133115at2759"/>
<proteinExistence type="inferred from homology"/>
<organism evidence="14 15">
    <name type="scientific">Albula glossodonta</name>
    <name type="common">roundjaw bonefish</name>
    <dbReference type="NCBI Taxonomy" id="121402"/>
    <lineage>
        <taxon>Eukaryota</taxon>
        <taxon>Metazoa</taxon>
        <taxon>Chordata</taxon>
        <taxon>Craniata</taxon>
        <taxon>Vertebrata</taxon>
        <taxon>Euteleostomi</taxon>
        <taxon>Actinopterygii</taxon>
        <taxon>Neopterygii</taxon>
        <taxon>Teleostei</taxon>
        <taxon>Albuliformes</taxon>
        <taxon>Albulidae</taxon>
        <taxon>Albula</taxon>
    </lineage>
</organism>
<name>A0A8T2N4J3_9TELE</name>
<dbReference type="Pfam" id="PF02825">
    <property type="entry name" value="WWE"/>
    <property type="match status" value="1"/>
</dbReference>
<feature type="domain" description="C3H1-type" evidence="12">
    <location>
        <begin position="87"/>
        <end position="109"/>
    </location>
</feature>
<evidence type="ECO:0000256" key="2">
    <source>
        <dbReference type="ARBA" id="ARBA00004496"/>
    </source>
</evidence>
<dbReference type="GO" id="GO:0008270">
    <property type="term" value="F:zinc ion binding"/>
    <property type="evidence" value="ECO:0007669"/>
    <property type="project" value="UniProtKB-KW"/>
</dbReference>
<dbReference type="InterPro" id="IPR051712">
    <property type="entry name" value="ARTD-AVP"/>
</dbReference>
<dbReference type="InterPro" id="IPR000571">
    <property type="entry name" value="Znf_CCCH"/>
</dbReference>
<evidence type="ECO:0000259" key="12">
    <source>
        <dbReference type="PROSITE" id="PS50103"/>
    </source>
</evidence>
<feature type="domain" description="WWE" evidence="13">
    <location>
        <begin position="322"/>
        <end position="412"/>
    </location>
</feature>
<evidence type="ECO:0000256" key="4">
    <source>
        <dbReference type="ARBA" id="ARBA00022553"/>
    </source>
</evidence>
<evidence type="ECO:0000256" key="11">
    <source>
        <dbReference type="PROSITE-ProRule" id="PRU00723"/>
    </source>
</evidence>
<dbReference type="Pfam" id="PF25261">
    <property type="entry name" value="zf-CCCH_PARP12"/>
    <property type="match status" value="1"/>
</dbReference>
<feature type="domain" description="C3H1-type" evidence="12">
    <location>
        <begin position="170"/>
        <end position="192"/>
    </location>
</feature>
<dbReference type="GO" id="GO:1990404">
    <property type="term" value="F:NAD+-protein mono-ADP-ribosyltransferase activity"/>
    <property type="evidence" value="ECO:0007669"/>
    <property type="project" value="TreeGrafter"/>
</dbReference>
<dbReference type="AlphaFoldDB" id="A0A8T2N4J3"/>
<feature type="domain" description="C3H1-type" evidence="12">
    <location>
        <begin position="238"/>
        <end position="264"/>
    </location>
</feature>
<keyword evidence="5 11" id="KW-0479">Metal-binding</keyword>
<keyword evidence="4" id="KW-0597">Phosphoprotein</keyword>
<dbReference type="Pfam" id="PF23466">
    <property type="entry name" value="WWE_4"/>
    <property type="match status" value="1"/>
</dbReference>
<dbReference type="GO" id="GO:0005737">
    <property type="term" value="C:cytoplasm"/>
    <property type="evidence" value="ECO:0007669"/>
    <property type="project" value="UniProtKB-SubCell"/>
</dbReference>
<evidence type="ECO:0000313" key="15">
    <source>
        <dbReference type="Proteomes" id="UP000824540"/>
    </source>
</evidence>
<dbReference type="InterPro" id="IPR004170">
    <property type="entry name" value="WWE_dom"/>
</dbReference>
<dbReference type="Gene3D" id="3.30.720.50">
    <property type="match status" value="1"/>
</dbReference>
<evidence type="ECO:0000259" key="13">
    <source>
        <dbReference type="PROSITE" id="PS50918"/>
    </source>
</evidence>
<comment type="similarity">
    <text evidence="10">Belongs to the ARTD/PARP family.</text>
</comment>
<evidence type="ECO:0000313" key="14">
    <source>
        <dbReference type="EMBL" id="KAG9334944.1"/>
    </source>
</evidence>
<keyword evidence="9" id="KW-0539">Nucleus</keyword>
<dbReference type="Gene3D" id="3.30.1370.210">
    <property type="match status" value="1"/>
</dbReference>
<dbReference type="Pfam" id="PF24356">
    <property type="entry name" value="WHD_PARP12"/>
    <property type="match status" value="1"/>
</dbReference>
<feature type="zinc finger region" description="C3H1-type" evidence="11">
    <location>
        <begin position="238"/>
        <end position="264"/>
    </location>
</feature>
<comment type="subcellular location">
    <subcellularLocation>
        <location evidence="2">Cytoplasm</location>
    </subcellularLocation>
    <subcellularLocation>
        <location evidence="1">Nucleus</location>
    </subcellularLocation>
</comment>
<comment type="caution">
    <text evidence="14">The sequence shown here is derived from an EMBL/GenBank/DDBJ whole genome shotgun (WGS) entry which is preliminary data.</text>
</comment>
<dbReference type="EMBL" id="JAFBMS010000133">
    <property type="protein sequence ID" value="KAG9334944.1"/>
    <property type="molecule type" value="Genomic_DNA"/>
</dbReference>
<evidence type="ECO:0000256" key="8">
    <source>
        <dbReference type="ARBA" id="ARBA00022833"/>
    </source>
</evidence>
<dbReference type="InterPro" id="IPR056226">
    <property type="entry name" value="WH_PARP12"/>
</dbReference>
<evidence type="ECO:0000256" key="5">
    <source>
        <dbReference type="ARBA" id="ARBA00022723"/>
    </source>
</evidence>